<name>A0A5P6PH18_9BRAD</name>
<evidence type="ECO:0008006" key="4">
    <source>
        <dbReference type="Google" id="ProtNLM"/>
    </source>
</evidence>
<gene>
    <name evidence="2" type="ORF">F8237_35555</name>
</gene>
<feature type="transmembrane region" description="Helical" evidence="1">
    <location>
        <begin position="36"/>
        <end position="60"/>
    </location>
</feature>
<dbReference type="Pfam" id="PF03988">
    <property type="entry name" value="DUF347"/>
    <property type="match status" value="4"/>
</dbReference>
<keyword evidence="1" id="KW-0472">Membrane</keyword>
<feature type="transmembrane region" description="Helical" evidence="1">
    <location>
        <begin position="163"/>
        <end position="185"/>
    </location>
</feature>
<dbReference type="OrthoDB" id="9794709at2"/>
<feature type="transmembrane region" description="Helical" evidence="1">
    <location>
        <begin position="192"/>
        <end position="210"/>
    </location>
</feature>
<geneLocation type="plasmid" evidence="3">
    <name>pbbpl7hg1</name>
</geneLocation>
<keyword evidence="1" id="KW-1133">Transmembrane helix</keyword>
<protein>
    <recommendedName>
        <fullName evidence="4">Membrane-anchored protein</fullName>
    </recommendedName>
</protein>
<organism evidence="2 3">
    <name type="scientific">Bradyrhizobium betae</name>
    <dbReference type="NCBI Taxonomy" id="244734"/>
    <lineage>
        <taxon>Bacteria</taxon>
        <taxon>Pseudomonadati</taxon>
        <taxon>Pseudomonadota</taxon>
        <taxon>Alphaproteobacteria</taxon>
        <taxon>Hyphomicrobiales</taxon>
        <taxon>Nitrobacteraceae</taxon>
        <taxon>Bradyrhizobium</taxon>
    </lineage>
</organism>
<accession>A0A5P6PH18</accession>
<dbReference type="InterPro" id="IPR007136">
    <property type="entry name" value="DUF347"/>
</dbReference>
<reference evidence="3" key="1">
    <citation type="submission" date="2019-10" db="EMBL/GenBank/DDBJ databases">
        <title>Complete Genome Sequence of Bradyrhizobium betae type strain PL7HG1T.</title>
        <authorList>
            <person name="Bromfield E.S.P."/>
            <person name="Cloutier S."/>
        </authorList>
    </citation>
    <scope>NUCLEOTIDE SEQUENCE [LARGE SCALE GENOMIC DNA]</scope>
    <source>
        <strain evidence="3">PL7HG1</strain>
        <plasmid evidence="3">pbbpl7hg1</plasmid>
    </source>
</reference>
<feature type="transmembrane region" description="Helical" evidence="1">
    <location>
        <begin position="137"/>
        <end position="157"/>
    </location>
</feature>
<sequence>MYRIVSTEASKVPAITLGFWVIKIFATTLGEVGGNAVTLTLGLGYLIGTAIFATVLIAAVSAQIRAKRFQPFLYWAAITATTLAGTTLADLVDRSLGIGYLGGSLSLFTMVMATLGLWYWSLGSVSVETVTSPKVEAFYWATIMFSQTLGTALGDWMADDTGLGYNGSALVIAVVLAIVAVLYFFTTMSRTTLFWAAFILTRPLGATIANSLDKPIAAGGLAIGDFSVSAALIVVITVCILVIPQRPGPHPAAFSPRP</sequence>
<dbReference type="Proteomes" id="UP000325641">
    <property type="component" value="Plasmid pBbPL7HG1"/>
</dbReference>
<dbReference type="KEGG" id="bbet:F8237_35555"/>
<dbReference type="AlphaFoldDB" id="A0A5P6PH18"/>
<dbReference type="RefSeq" id="WP_100554934.1">
    <property type="nucleotide sequence ID" value="NZ_CP044544.1"/>
</dbReference>
<feature type="transmembrane region" description="Helical" evidence="1">
    <location>
        <begin position="216"/>
        <end position="243"/>
    </location>
</feature>
<evidence type="ECO:0000256" key="1">
    <source>
        <dbReference type="SAM" id="Phobius"/>
    </source>
</evidence>
<keyword evidence="1" id="KW-0812">Transmembrane</keyword>
<dbReference type="EMBL" id="CP044544">
    <property type="protein sequence ID" value="QFI77611.1"/>
    <property type="molecule type" value="Genomic_DNA"/>
</dbReference>
<feature type="transmembrane region" description="Helical" evidence="1">
    <location>
        <begin position="72"/>
        <end position="92"/>
    </location>
</feature>
<evidence type="ECO:0000313" key="3">
    <source>
        <dbReference type="Proteomes" id="UP000325641"/>
    </source>
</evidence>
<feature type="transmembrane region" description="Helical" evidence="1">
    <location>
        <begin position="12"/>
        <end position="30"/>
    </location>
</feature>
<feature type="transmembrane region" description="Helical" evidence="1">
    <location>
        <begin position="98"/>
        <end position="125"/>
    </location>
</feature>
<evidence type="ECO:0000313" key="2">
    <source>
        <dbReference type="EMBL" id="QFI77611.1"/>
    </source>
</evidence>
<proteinExistence type="predicted"/>
<keyword evidence="2" id="KW-0614">Plasmid</keyword>